<dbReference type="AlphaFoldDB" id="A0AAD9IV36"/>
<comment type="caution">
    <text evidence="2">The sequence shown here is derived from an EMBL/GenBank/DDBJ whole genome shotgun (WGS) entry which is preliminary data.</text>
</comment>
<keyword evidence="1" id="KW-0812">Transmembrane</keyword>
<dbReference type="Proteomes" id="UP001208570">
    <property type="component" value="Unassembled WGS sequence"/>
</dbReference>
<protein>
    <submittedName>
        <fullName evidence="2">Uncharacterized protein</fullName>
    </submittedName>
</protein>
<evidence type="ECO:0000313" key="3">
    <source>
        <dbReference type="Proteomes" id="UP001208570"/>
    </source>
</evidence>
<sequence>MRQQEGNTRIQAQCVDLSIKLKPTLIADWDRVSAAQVAALGPRLSAGVIVGIVIGVLVFLIIITVIILMVIRVKIKKQSAVPRQITQFGHAMRNRLSKHPSSDLVLNVAYKSGPKLKNFEDDIYAYGEMETDEGAYWKHSNDQVLIGKMIHIGRF</sequence>
<keyword evidence="1" id="KW-0472">Membrane</keyword>
<feature type="transmembrane region" description="Helical" evidence="1">
    <location>
        <begin position="48"/>
        <end position="71"/>
    </location>
</feature>
<dbReference type="EMBL" id="JAODUP010001156">
    <property type="protein sequence ID" value="KAK2141126.1"/>
    <property type="molecule type" value="Genomic_DNA"/>
</dbReference>
<evidence type="ECO:0000256" key="1">
    <source>
        <dbReference type="SAM" id="Phobius"/>
    </source>
</evidence>
<feature type="non-terminal residue" evidence="2">
    <location>
        <position position="1"/>
    </location>
</feature>
<keyword evidence="3" id="KW-1185">Reference proteome</keyword>
<keyword evidence="1" id="KW-1133">Transmembrane helix</keyword>
<evidence type="ECO:0000313" key="2">
    <source>
        <dbReference type="EMBL" id="KAK2141126.1"/>
    </source>
</evidence>
<gene>
    <name evidence="2" type="ORF">LSH36_1156g00051</name>
</gene>
<organism evidence="2 3">
    <name type="scientific">Paralvinella palmiformis</name>
    <dbReference type="NCBI Taxonomy" id="53620"/>
    <lineage>
        <taxon>Eukaryota</taxon>
        <taxon>Metazoa</taxon>
        <taxon>Spiralia</taxon>
        <taxon>Lophotrochozoa</taxon>
        <taxon>Annelida</taxon>
        <taxon>Polychaeta</taxon>
        <taxon>Sedentaria</taxon>
        <taxon>Canalipalpata</taxon>
        <taxon>Terebellida</taxon>
        <taxon>Terebelliformia</taxon>
        <taxon>Alvinellidae</taxon>
        <taxon>Paralvinella</taxon>
    </lineage>
</organism>
<proteinExistence type="predicted"/>
<name>A0AAD9IV36_9ANNE</name>
<accession>A0AAD9IV36</accession>
<reference evidence="2" key="1">
    <citation type="journal article" date="2023" name="Mol. Biol. Evol.">
        <title>Third-Generation Sequencing Reveals the Adaptive Role of the Epigenome in Three Deep-Sea Polychaetes.</title>
        <authorList>
            <person name="Perez M."/>
            <person name="Aroh O."/>
            <person name="Sun Y."/>
            <person name="Lan Y."/>
            <person name="Juniper S.K."/>
            <person name="Young C.R."/>
            <person name="Angers B."/>
            <person name="Qian P.Y."/>
        </authorList>
    </citation>
    <scope>NUCLEOTIDE SEQUENCE</scope>
    <source>
        <strain evidence="2">P08H-3</strain>
    </source>
</reference>